<dbReference type="SMART" id="SM00743">
    <property type="entry name" value="Agenet"/>
    <property type="match status" value="1"/>
</dbReference>
<feature type="compositionally biased region" description="Basic residues" evidence="1">
    <location>
        <begin position="151"/>
        <end position="162"/>
    </location>
</feature>
<name>A0A5P1EPT5_ASPOF</name>
<reference evidence="4" key="1">
    <citation type="journal article" date="2017" name="Nat. Commun.">
        <title>The asparagus genome sheds light on the origin and evolution of a young Y chromosome.</title>
        <authorList>
            <person name="Harkess A."/>
            <person name="Zhou J."/>
            <person name="Xu C."/>
            <person name="Bowers J.E."/>
            <person name="Van der Hulst R."/>
            <person name="Ayyampalayam S."/>
            <person name="Mercati F."/>
            <person name="Riccardi P."/>
            <person name="McKain M.R."/>
            <person name="Kakrana A."/>
            <person name="Tang H."/>
            <person name="Ray J."/>
            <person name="Groenendijk J."/>
            <person name="Arikit S."/>
            <person name="Mathioni S.M."/>
            <person name="Nakano M."/>
            <person name="Shan H."/>
            <person name="Telgmann-Rauber A."/>
            <person name="Kanno A."/>
            <person name="Yue Z."/>
            <person name="Chen H."/>
            <person name="Li W."/>
            <person name="Chen Y."/>
            <person name="Xu X."/>
            <person name="Zhang Y."/>
            <person name="Luo S."/>
            <person name="Chen H."/>
            <person name="Gao J."/>
            <person name="Mao Z."/>
            <person name="Pires J.C."/>
            <person name="Luo M."/>
            <person name="Kudrna D."/>
            <person name="Wing R.A."/>
            <person name="Meyers B.C."/>
            <person name="Yi K."/>
            <person name="Kong H."/>
            <person name="Lavrijsen P."/>
            <person name="Sunseri F."/>
            <person name="Falavigna A."/>
            <person name="Ye Y."/>
            <person name="Leebens-Mack J.H."/>
            <person name="Chen G."/>
        </authorList>
    </citation>
    <scope>NUCLEOTIDE SEQUENCE [LARGE SCALE GENOMIC DNA]</scope>
    <source>
        <strain evidence="4">cv. DH0086</strain>
    </source>
</reference>
<dbReference type="PANTHER" id="PTHR31917">
    <property type="entry name" value="AGENET DOMAIN-CONTAINING PROTEIN-RELATED"/>
    <property type="match status" value="1"/>
</dbReference>
<sequence length="196" mass="22159">MGKVQRKDIRPCPPLVEISGSCVPGEIVEVFENSSWKAAKIVDVLGSGNYSVLVLGGSSDKLEVEKSNVRIPQSWNGDRWVLVNKESEKLNERKTEIPWERGSVDNQRLQQYAEVRRFKKCGKRDDEPYRISVRGLKKRLDNKAGAGRKMGAARKVRKRRSLFPKMGQNWRPAKLASVGPRCWESKGAIRGKLVAK</sequence>
<dbReference type="Gramene" id="ONK68018">
    <property type="protein sequence ID" value="ONK68018"/>
    <property type="gene ID" value="A4U43_C05F6330"/>
</dbReference>
<proteinExistence type="predicted"/>
<feature type="domain" description="Agenet" evidence="2">
    <location>
        <begin position="20"/>
        <end position="77"/>
    </location>
</feature>
<dbReference type="CDD" id="cd20406">
    <property type="entry name" value="Tudor_Agenet_AtDUF_rpt2_4"/>
    <property type="match status" value="1"/>
</dbReference>
<keyword evidence="4" id="KW-1185">Reference proteome</keyword>
<dbReference type="InterPro" id="IPR014002">
    <property type="entry name" value="Agenet_dom_plant"/>
</dbReference>
<feature type="region of interest" description="Disordered" evidence="1">
    <location>
        <begin position="142"/>
        <end position="168"/>
    </location>
</feature>
<dbReference type="Proteomes" id="UP000243459">
    <property type="component" value="Chromosome 5"/>
</dbReference>
<accession>A0A5P1EPT5</accession>
<gene>
    <name evidence="3" type="ORF">A4U43_C05F6330</name>
</gene>
<evidence type="ECO:0000256" key="1">
    <source>
        <dbReference type="SAM" id="MobiDB-lite"/>
    </source>
</evidence>
<dbReference type="OMA" id="YERSTCE"/>
<dbReference type="PANTHER" id="PTHR31917:SF5">
    <property type="entry name" value="OS02G0204500 PROTEIN"/>
    <property type="match status" value="1"/>
</dbReference>
<evidence type="ECO:0000313" key="3">
    <source>
        <dbReference type="EMBL" id="ONK68018.1"/>
    </source>
</evidence>
<dbReference type="AlphaFoldDB" id="A0A5P1EPT5"/>
<protein>
    <recommendedName>
        <fullName evidence="2">Agenet domain-containing protein</fullName>
    </recommendedName>
</protein>
<evidence type="ECO:0000259" key="2">
    <source>
        <dbReference type="SMART" id="SM00743"/>
    </source>
</evidence>
<dbReference type="EMBL" id="CM007385">
    <property type="protein sequence ID" value="ONK68018.1"/>
    <property type="molecule type" value="Genomic_DNA"/>
</dbReference>
<organism evidence="3 4">
    <name type="scientific">Asparagus officinalis</name>
    <name type="common">Garden asparagus</name>
    <dbReference type="NCBI Taxonomy" id="4686"/>
    <lineage>
        <taxon>Eukaryota</taxon>
        <taxon>Viridiplantae</taxon>
        <taxon>Streptophyta</taxon>
        <taxon>Embryophyta</taxon>
        <taxon>Tracheophyta</taxon>
        <taxon>Spermatophyta</taxon>
        <taxon>Magnoliopsida</taxon>
        <taxon>Liliopsida</taxon>
        <taxon>Asparagales</taxon>
        <taxon>Asparagaceae</taxon>
        <taxon>Asparagoideae</taxon>
        <taxon>Asparagus</taxon>
    </lineage>
</organism>
<evidence type="ECO:0000313" key="4">
    <source>
        <dbReference type="Proteomes" id="UP000243459"/>
    </source>
</evidence>